<evidence type="ECO:0000313" key="2">
    <source>
        <dbReference type="Proteomes" id="UP001482520"/>
    </source>
</evidence>
<sequence>MDAEASPATGAARELRAEAFVAAPPQRVWALLTDLGAMARRSPELVRMLPLKPGGLRPGQWYVGVNRRGPVVWPTRSVVATVEAPRVLAWDTPSSGARWIWELAPEAGGTRVVHRRPVPRALTRVSGLFASALLGGAAGHADELEAGMREGVELLRVAAEGG</sequence>
<dbReference type="Gene3D" id="3.30.530.20">
    <property type="match status" value="1"/>
</dbReference>
<dbReference type="CDD" id="cd07812">
    <property type="entry name" value="SRPBCC"/>
    <property type="match status" value="1"/>
</dbReference>
<dbReference type="EMBL" id="JBEGDP010000012">
    <property type="protein sequence ID" value="MEQ7847983.1"/>
    <property type="molecule type" value="Genomic_DNA"/>
</dbReference>
<dbReference type="Pfam" id="PF10604">
    <property type="entry name" value="Polyketide_cyc2"/>
    <property type="match status" value="1"/>
</dbReference>
<dbReference type="SUPFAM" id="SSF55961">
    <property type="entry name" value="Bet v1-like"/>
    <property type="match status" value="1"/>
</dbReference>
<name>A0ABV1NZQ9_9ACTN</name>
<protein>
    <submittedName>
        <fullName evidence="1">SRPBCC family protein</fullName>
    </submittedName>
</protein>
<comment type="caution">
    <text evidence="1">The sequence shown here is derived from an EMBL/GenBank/DDBJ whole genome shotgun (WGS) entry which is preliminary data.</text>
</comment>
<reference evidence="1 2" key="1">
    <citation type="submission" date="2024-02" db="EMBL/GenBank/DDBJ databases">
        <title>Full genome sequence of Nocardioides kribbensis.</title>
        <authorList>
            <person name="Poletto B.L."/>
            <person name="Silva G."/>
            <person name="Galante D."/>
            <person name="Campos K.R."/>
            <person name="Santos M.B.N."/>
            <person name="Sacchi C.T."/>
        </authorList>
    </citation>
    <scope>NUCLEOTIDE SEQUENCE [LARGE SCALE GENOMIC DNA]</scope>
    <source>
        <strain evidence="1 2">O4R</strain>
    </source>
</reference>
<dbReference type="InterPro" id="IPR019587">
    <property type="entry name" value="Polyketide_cyclase/dehydratase"/>
</dbReference>
<dbReference type="InterPro" id="IPR023393">
    <property type="entry name" value="START-like_dom_sf"/>
</dbReference>
<accession>A0ABV1NZQ9</accession>
<proteinExistence type="predicted"/>
<dbReference type="Proteomes" id="UP001482520">
    <property type="component" value="Unassembled WGS sequence"/>
</dbReference>
<evidence type="ECO:0000313" key="1">
    <source>
        <dbReference type="EMBL" id="MEQ7847983.1"/>
    </source>
</evidence>
<gene>
    <name evidence="1" type="ORF">V6R90_11920</name>
</gene>
<keyword evidence="2" id="KW-1185">Reference proteome</keyword>
<organism evidence="1 2">
    <name type="scientific">Nocardioides kribbensis</name>
    <dbReference type="NCBI Taxonomy" id="305517"/>
    <lineage>
        <taxon>Bacteria</taxon>
        <taxon>Bacillati</taxon>
        <taxon>Actinomycetota</taxon>
        <taxon>Actinomycetes</taxon>
        <taxon>Propionibacteriales</taxon>
        <taxon>Nocardioidaceae</taxon>
        <taxon>Nocardioides</taxon>
    </lineage>
</organism>
<dbReference type="RefSeq" id="WP_349804811.1">
    <property type="nucleotide sequence ID" value="NZ_JBEGDP010000012.1"/>
</dbReference>